<dbReference type="OrthoDB" id="7585428at2"/>
<accession>A0A0M0EBX1</accession>
<evidence type="ECO:0008006" key="3">
    <source>
        <dbReference type="Google" id="ProtNLM"/>
    </source>
</evidence>
<dbReference type="EMBL" id="LHUQ01000073">
    <property type="protein sequence ID" value="KON62733.1"/>
    <property type="molecule type" value="Genomic_DNA"/>
</dbReference>
<evidence type="ECO:0000313" key="1">
    <source>
        <dbReference type="EMBL" id="KON62733.1"/>
    </source>
</evidence>
<keyword evidence="2" id="KW-1185">Reference proteome</keyword>
<dbReference type="NCBIfam" id="TIGR01725">
    <property type="entry name" value="phge_HK97_gp10"/>
    <property type="match status" value="1"/>
</dbReference>
<dbReference type="AlphaFoldDB" id="A0A0M0EBX1"/>
<evidence type="ECO:0000313" key="2">
    <source>
        <dbReference type="Proteomes" id="UP000037566"/>
    </source>
</evidence>
<dbReference type="Proteomes" id="UP000037566">
    <property type="component" value="Unassembled WGS sequence"/>
</dbReference>
<comment type="caution">
    <text evidence="1">The sequence shown here is derived from an EMBL/GenBank/DDBJ whole genome shotgun (WGS) entry which is preliminary data.</text>
</comment>
<organism evidence="1 2">
    <name type="scientific">Komagataeibacter europaeus</name>
    <name type="common">Gluconacetobacter europaeus</name>
    <dbReference type="NCBI Taxonomy" id="33995"/>
    <lineage>
        <taxon>Bacteria</taxon>
        <taxon>Pseudomonadati</taxon>
        <taxon>Pseudomonadota</taxon>
        <taxon>Alphaproteobacteria</taxon>
        <taxon>Acetobacterales</taxon>
        <taxon>Acetobacteraceae</taxon>
        <taxon>Komagataeibacter</taxon>
    </lineage>
</organism>
<dbReference type="InterPro" id="IPR010064">
    <property type="entry name" value="HK97-gp10_tail"/>
</dbReference>
<dbReference type="PATRIC" id="fig|33995.3.peg.4184"/>
<proteinExistence type="predicted"/>
<dbReference type="RefSeq" id="WP_053324245.1">
    <property type="nucleotide sequence ID" value="NZ_LHUQ01000073.1"/>
</dbReference>
<protein>
    <recommendedName>
        <fullName evidence="3">Phage protein, HK97 gp10 family</fullName>
    </recommendedName>
</protein>
<name>A0A0M0EBX1_KOMEU</name>
<gene>
    <name evidence="1" type="ORF">KOEU_37810</name>
</gene>
<reference evidence="1" key="1">
    <citation type="submission" date="2015-08" db="EMBL/GenBank/DDBJ databases">
        <title>Draft genome sequence of Komagataeibacter europaeus CECT 8546 a cellulose producer strain from vinegar produced by the traditional method.</title>
        <authorList>
            <person name="Poehlein A."/>
            <person name="Valera M.J."/>
            <person name="Haack F.S."/>
            <person name="Mas A."/>
            <person name="Daniel R."/>
            <person name="Streit W.R."/>
            <person name="Mateo E."/>
        </authorList>
    </citation>
    <scope>NUCLEOTIDE SEQUENCE [LARGE SCALE GENOMIC DNA]</scope>
    <source>
        <strain evidence="1">CECT 8546</strain>
    </source>
</reference>
<dbReference type="STRING" id="33995.KOEU_37810"/>
<sequence length="136" mass="15396">MDIQIKFPSGQEFDRLLAEAEKKVSITALRRAGRDAMVPVLTDMKQNAGFDETSIGPHMRDNIKITSVDQTKNTSYPTAVTVRVGISKAHQMKGWAQERGTRKQVAKPFMRPALDYNRQKVLNILAIRLREELEGK</sequence>